<dbReference type="OrthoDB" id="5526466at2"/>
<dbReference type="HOGENOM" id="CLU_097039_0_0_6"/>
<dbReference type="PANTHER" id="PTHR37953">
    <property type="entry name" value="UPF0127 PROTEIN MJ1496"/>
    <property type="match status" value="1"/>
</dbReference>
<protein>
    <recommendedName>
        <fullName evidence="3">DUF192 domain-containing protein</fullName>
    </recommendedName>
</protein>
<keyword evidence="2" id="KW-1185">Reference proteome</keyword>
<dbReference type="PROSITE" id="PS51257">
    <property type="entry name" value="PROKAR_LIPOPROTEIN"/>
    <property type="match status" value="1"/>
</dbReference>
<proteinExistence type="predicted"/>
<dbReference type="Gene3D" id="2.60.120.1140">
    <property type="entry name" value="Protein of unknown function DUF192"/>
    <property type="match status" value="1"/>
</dbReference>
<organism evidence="1 2">
    <name type="scientific">Ectothiorhodospira haloalkaliphila</name>
    <dbReference type="NCBI Taxonomy" id="421628"/>
    <lineage>
        <taxon>Bacteria</taxon>
        <taxon>Pseudomonadati</taxon>
        <taxon>Pseudomonadota</taxon>
        <taxon>Gammaproteobacteria</taxon>
        <taxon>Chromatiales</taxon>
        <taxon>Ectothiorhodospiraceae</taxon>
        <taxon>Ectothiorhodospira</taxon>
    </lineage>
</organism>
<reference evidence="2" key="2">
    <citation type="submission" date="2014-02" db="EMBL/GenBank/DDBJ databases">
        <title>Draft Genome Sequence of extremely halophilic bacteria Halorhodospira halochloris.</title>
        <authorList>
            <person name="Singh K.S."/>
        </authorList>
    </citation>
    <scope>NUCLEOTIDE SEQUENCE [LARGE SCALE GENOMIC DNA]</scope>
    <source>
        <strain evidence="2">A</strain>
    </source>
</reference>
<evidence type="ECO:0000313" key="2">
    <source>
        <dbReference type="Proteomes" id="UP000019442"/>
    </source>
</evidence>
<dbReference type="AlphaFoldDB" id="W8KS34"/>
<dbReference type="Pfam" id="PF02643">
    <property type="entry name" value="DUF192"/>
    <property type="match status" value="1"/>
</dbReference>
<accession>W8KS34</accession>
<dbReference type="RefSeq" id="WP_025280743.1">
    <property type="nucleotide sequence ID" value="NZ_CP007268.1"/>
</dbReference>
<dbReference type="EMBL" id="CP007268">
    <property type="protein sequence ID" value="AHK78391.1"/>
    <property type="molecule type" value="Genomic_DNA"/>
</dbReference>
<evidence type="ECO:0000313" key="1">
    <source>
        <dbReference type="EMBL" id="AHK78391.1"/>
    </source>
</evidence>
<dbReference type="Proteomes" id="UP000019442">
    <property type="component" value="Chromosome"/>
</dbReference>
<gene>
    <name evidence="1" type="ORF">M911_03465</name>
</gene>
<dbReference type="PATRIC" id="fig|1354791.3.peg.1087"/>
<sequence>MPSRPSGPSRKLLWAILVGALLLTACLPLLRYSPPADAGAPLLLPLTIGEHTVMVEVAADPASRRQGLMFREHLPEGQGMLFVWPREARYGMWMKNTLIPLDVAFISADHRIIEIMTMQPETTDSHTASEPVRFALEVNAGWFERHGIEPGDEVGGKAFTATRASPP</sequence>
<dbReference type="InterPro" id="IPR003795">
    <property type="entry name" value="DUF192"/>
</dbReference>
<dbReference type="PANTHER" id="PTHR37953:SF1">
    <property type="entry name" value="UPF0127 PROTEIN MJ1496"/>
    <property type="match status" value="1"/>
</dbReference>
<reference evidence="1 2" key="1">
    <citation type="journal article" date="2014" name="J Genomics">
        <title>Draft Genome Sequence of the Extremely Halophilic Phototrophic Purple Sulfur Bacterium Halorhodospira halochloris.</title>
        <authorList>
            <person name="Singh K.S."/>
            <person name="Kirksey J."/>
            <person name="Hoff W.D."/>
            <person name="Deole R."/>
        </authorList>
    </citation>
    <scope>NUCLEOTIDE SEQUENCE [LARGE SCALE GENOMIC DNA]</scope>
    <source>
        <strain evidence="1 2">A</strain>
    </source>
</reference>
<dbReference type="InterPro" id="IPR038695">
    <property type="entry name" value="Saro_0823-like_sf"/>
</dbReference>
<dbReference type="KEGG" id="hhc:M911_03465"/>
<evidence type="ECO:0008006" key="3">
    <source>
        <dbReference type="Google" id="ProtNLM"/>
    </source>
</evidence>
<name>W8KS34_9GAMM</name>